<keyword evidence="1" id="KW-0812">Transmembrane</keyword>
<gene>
    <name evidence="2" type="ORF">CO030_04335</name>
</gene>
<name>A0A2M8F8V5_9BACT</name>
<evidence type="ECO:0000256" key="1">
    <source>
        <dbReference type="SAM" id="Phobius"/>
    </source>
</evidence>
<organism evidence="2 3">
    <name type="scientific">Candidatus Magasanikbacteria bacterium CG_4_9_14_0_2_um_filter_42_11</name>
    <dbReference type="NCBI Taxonomy" id="1974643"/>
    <lineage>
        <taxon>Bacteria</taxon>
        <taxon>Candidatus Magasanikiibacteriota</taxon>
    </lineage>
</organism>
<proteinExistence type="predicted"/>
<reference evidence="3" key="1">
    <citation type="submission" date="2017-09" db="EMBL/GenBank/DDBJ databases">
        <title>Depth-based differentiation of microbial function through sediment-hosted aquifers and enrichment of novel symbionts in the deep terrestrial subsurface.</title>
        <authorList>
            <person name="Probst A.J."/>
            <person name="Ladd B."/>
            <person name="Jarett J.K."/>
            <person name="Geller-Mcgrath D.E."/>
            <person name="Sieber C.M.K."/>
            <person name="Emerson J.B."/>
            <person name="Anantharaman K."/>
            <person name="Thomas B.C."/>
            <person name="Malmstrom R."/>
            <person name="Stieglmeier M."/>
            <person name="Klingl A."/>
            <person name="Woyke T."/>
            <person name="Ryan C.M."/>
            <person name="Banfield J.F."/>
        </authorList>
    </citation>
    <scope>NUCLEOTIDE SEQUENCE [LARGE SCALE GENOMIC DNA]</scope>
</reference>
<keyword evidence="1" id="KW-0472">Membrane</keyword>
<evidence type="ECO:0000313" key="3">
    <source>
        <dbReference type="Proteomes" id="UP000231456"/>
    </source>
</evidence>
<feature type="transmembrane region" description="Helical" evidence="1">
    <location>
        <begin position="32"/>
        <end position="55"/>
    </location>
</feature>
<keyword evidence="1" id="KW-1133">Transmembrane helix</keyword>
<evidence type="ECO:0000313" key="2">
    <source>
        <dbReference type="EMBL" id="PJC52152.1"/>
    </source>
</evidence>
<dbReference type="EMBL" id="PFRH01000135">
    <property type="protein sequence ID" value="PJC52152.1"/>
    <property type="molecule type" value="Genomic_DNA"/>
</dbReference>
<dbReference type="Proteomes" id="UP000231456">
    <property type="component" value="Unassembled WGS sequence"/>
</dbReference>
<feature type="transmembrane region" description="Helical" evidence="1">
    <location>
        <begin position="75"/>
        <end position="98"/>
    </location>
</feature>
<accession>A0A2M8F8V5</accession>
<sequence>MRVQGLVYSKVVHFPVNNIQQKVYNHHIMKRTLAFLTLLVVGFFGLMHAFPVLAADPLGVNYGASSGLSGQDLRVSIARVIKFILSFLGLIFLILTLYAGFMWMTSAGNEDRVGTAKKILWGAIIGLAIILFSYAITQFVITNLYEVSTSGAYNAAQ</sequence>
<feature type="transmembrane region" description="Helical" evidence="1">
    <location>
        <begin position="119"/>
        <end position="141"/>
    </location>
</feature>
<dbReference type="AlphaFoldDB" id="A0A2M8F8V5"/>
<comment type="caution">
    <text evidence="2">The sequence shown here is derived from an EMBL/GenBank/DDBJ whole genome shotgun (WGS) entry which is preliminary data.</text>
</comment>
<protein>
    <submittedName>
        <fullName evidence="2">Uncharacterized protein</fullName>
    </submittedName>
</protein>